<dbReference type="EMBL" id="AP022870">
    <property type="protein sequence ID" value="BCB73875.1"/>
    <property type="molecule type" value="Genomic_DNA"/>
</dbReference>
<name>A0A6F8XJ86_9ACTN</name>
<evidence type="ECO:0000313" key="3">
    <source>
        <dbReference type="Proteomes" id="UP000502508"/>
    </source>
</evidence>
<keyword evidence="3" id="KW-1185">Reference proteome</keyword>
<organism evidence="2 3">
    <name type="scientific">Phytohabitans flavus</name>
    <dbReference type="NCBI Taxonomy" id="1076124"/>
    <lineage>
        <taxon>Bacteria</taxon>
        <taxon>Bacillati</taxon>
        <taxon>Actinomycetota</taxon>
        <taxon>Actinomycetes</taxon>
        <taxon>Micromonosporales</taxon>
        <taxon>Micromonosporaceae</taxon>
    </lineage>
</organism>
<dbReference type="AlphaFoldDB" id="A0A6F8XJ86"/>
<dbReference type="KEGG" id="pfla:Pflav_002850"/>
<evidence type="ECO:0000259" key="1">
    <source>
        <dbReference type="Pfam" id="PF08241"/>
    </source>
</evidence>
<evidence type="ECO:0000313" key="2">
    <source>
        <dbReference type="EMBL" id="BCB73875.1"/>
    </source>
</evidence>
<dbReference type="Pfam" id="PF08241">
    <property type="entry name" value="Methyltransf_11"/>
    <property type="match status" value="1"/>
</dbReference>
<reference evidence="2 3" key="1">
    <citation type="submission" date="2020-03" db="EMBL/GenBank/DDBJ databases">
        <title>Whole genome shotgun sequence of Phytohabitans flavus NBRC 107702.</title>
        <authorList>
            <person name="Komaki H."/>
            <person name="Tamura T."/>
        </authorList>
    </citation>
    <scope>NUCLEOTIDE SEQUENCE [LARGE SCALE GENOMIC DNA]</scope>
    <source>
        <strain evidence="2 3">NBRC 107702</strain>
    </source>
</reference>
<dbReference type="Gene3D" id="3.40.50.150">
    <property type="entry name" value="Vaccinia Virus protein VP39"/>
    <property type="match status" value="1"/>
</dbReference>
<dbReference type="RefSeq" id="WP_173042166.1">
    <property type="nucleotide sequence ID" value="NZ_AP022870.1"/>
</dbReference>
<dbReference type="InterPro" id="IPR029063">
    <property type="entry name" value="SAM-dependent_MTases_sf"/>
</dbReference>
<dbReference type="PANTHER" id="PTHR43591:SF24">
    <property type="entry name" value="2-METHOXY-6-POLYPRENYL-1,4-BENZOQUINOL METHYLASE, MITOCHONDRIAL"/>
    <property type="match status" value="1"/>
</dbReference>
<dbReference type="CDD" id="cd02440">
    <property type="entry name" value="AdoMet_MTases"/>
    <property type="match status" value="1"/>
</dbReference>
<gene>
    <name evidence="2" type="ORF">Pflav_002850</name>
</gene>
<dbReference type="GO" id="GO:0008757">
    <property type="term" value="F:S-adenosylmethionine-dependent methyltransferase activity"/>
    <property type="evidence" value="ECO:0007669"/>
    <property type="project" value="InterPro"/>
</dbReference>
<dbReference type="PANTHER" id="PTHR43591">
    <property type="entry name" value="METHYLTRANSFERASE"/>
    <property type="match status" value="1"/>
</dbReference>
<reference evidence="2 3" key="2">
    <citation type="submission" date="2020-03" db="EMBL/GenBank/DDBJ databases">
        <authorList>
            <person name="Ichikawa N."/>
            <person name="Kimura A."/>
            <person name="Kitahashi Y."/>
            <person name="Uohara A."/>
        </authorList>
    </citation>
    <scope>NUCLEOTIDE SEQUENCE [LARGE SCALE GENOMIC DNA]</scope>
    <source>
        <strain evidence="2 3">NBRC 107702</strain>
    </source>
</reference>
<protein>
    <recommendedName>
        <fullName evidence="1">Methyltransferase type 11 domain-containing protein</fullName>
    </recommendedName>
</protein>
<dbReference type="SUPFAM" id="SSF53335">
    <property type="entry name" value="S-adenosyl-L-methionine-dependent methyltransferases"/>
    <property type="match status" value="1"/>
</dbReference>
<sequence>MTREIPERTPFATIDDMPPPMRAMIFAALDRMAADPQMRRVRAVAQRALDPRPGQRVLDAGCGLGEVARDLAAAVAPGGEAVGVDASAVAIATATERAGDVPVTYAVGDLLSLDFQDQTFDGVRAERVLQHIGEPDAAVAELVRVTRSGGRVCLVDTDWLSLASDGLPEDLVSRMWREATGARQHNPTMGRTLRRRLVRAGLVDVVCEPVPLWFTDPDEASTVIPLFNRSIPREAGFVPDELWDPWWAAVDQATAAGELLAFVTIWVAAGVRP</sequence>
<dbReference type="Proteomes" id="UP000502508">
    <property type="component" value="Chromosome"/>
</dbReference>
<dbReference type="InterPro" id="IPR013216">
    <property type="entry name" value="Methyltransf_11"/>
</dbReference>
<accession>A0A6F8XJ86</accession>
<feature type="domain" description="Methyltransferase type 11" evidence="1">
    <location>
        <begin position="58"/>
        <end position="153"/>
    </location>
</feature>
<proteinExistence type="predicted"/>